<proteinExistence type="predicted"/>
<dbReference type="Pfam" id="PF01757">
    <property type="entry name" value="Acyl_transf_3"/>
    <property type="match status" value="1"/>
</dbReference>
<dbReference type="InterPro" id="IPR050879">
    <property type="entry name" value="Acyltransferase_3"/>
</dbReference>
<feature type="transmembrane region" description="Helical" evidence="1">
    <location>
        <begin position="234"/>
        <end position="252"/>
    </location>
</feature>
<comment type="caution">
    <text evidence="3">The sequence shown here is derived from an EMBL/GenBank/DDBJ whole genome shotgun (WGS) entry which is preliminary data.</text>
</comment>
<feature type="transmembrane region" description="Helical" evidence="1">
    <location>
        <begin position="212"/>
        <end position="228"/>
    </location>
</feature>
<evidence type="ECO:0000259" key="2">
    <source>
        <dbReference type="Pfam" id="PF01757"/>
    </source>
</evidence>
<feature type="transmembrane region" description="Helical" evidence="1">
    <location>
        <begin position="188"/>
        <end position="205"/>
    </location>
</feature>
<feature type="transmembrane region" description="Helical" evidence="1">
    <location>
        <begin position="80"/>
        <end position="97"/>
    </location>
</feature>
<dbReference type="PANTHER" id="PTHR23028">
    <property type="entry name" value="ACETYLTRANSFERASE"/>
    <property type="match status" value="1"/>
</dbReference>
<feature type="transmembrane region" description="Helical" evidence="1">
    <location>
        <begin position="6"/>
        <end position="27"/>
    </location>
</feature>
<organism evidence="3 4">
    <name type="scientific">Cellvibrio zantedeschiae</name>
    <dbReference type="NCBI Taxonomy" id="1237077"/>
    <lineage>
        <taxon>Bacteria</taxon>
        <taxon>Pseudomonadati</taxon>
        <taxon>Pseudomonadota</taxon>
        <taxon>Gammaproteobacteria</taxon>
        <taxon>Cellvibrionales</taxon>
        <taxon>Cellvibrionaceae</taxon>
        <taxon>Cellvibrio</taxon>
    </lineage>
</organism>
<dbReference type="InterPro" id="IPR002656">
    <property type="entry name" value="Acyl_transf_3_dom"/>
</dbReference>
<feature type="transmembrane region" description="Helical" evidence="1">
    <location>
        <begin position="283"/>
        <end position="305"/>
    </location>
</feature>
<evidence type="ECO:0000313" key="4">
    <source>
        <dbReference type="Proteomes" id="UP000619761"/>
    </source>
</evidence>
<feature type="transmembrane region" description="Helical" evidence="1">
    <location>
        <begin position="317"/>
        <end position="337"/>
    </location>
</feature>
<feature type="transmembrane region" description="Helical" evidence="1">
    <location>
        <begin position="39"/>
        <end position="60"/>
    </location>
</feature>
<dbReference type="Proteomes" id="UP000619761">
    <property type="component" value="Unassembled WGS sequence"/>
</dbReference>
<keyword evidence="1" id="KW-0472">Membrane</keyword>
<keyword evidence="1" id="KW-0812">Transmembrane</keyword>
<dbReference type="RefSeq" id="WP_189419258.1">
    <property type="nucleotide sequence ID" value="NZ_BMYZ01000002.1"/>
</dbReference>
<feature type="transmembrane region" description="Helical" evidence="1">
    <location>
        <begin position="349"/>
        <end position="372"/>
    </location>
</feature>
<feature type="domain" description="Acyltransferase 3" evidence="2">
    <location>
        <begin position="39"/>
        <end position="365"/>
    </location>
</feature>
<keyword evidence="4" id="KW-1185">Reference proteome</keyword>
<name>A0ABQ3B9F3_9GAMM</name>
<gene>
    <name evidence="3" type="ORF">GCM10011613_26000</name>
</gene>
<feature type="transmembrane region" description="Helical" evidence="1">
    <location>
        <begin position="118"/>
        <end position="138"/>
    </location>
</feature>
<sequence>MSLFSLTGLLPAALVTLIALISAFLFVRDTSANDNHEFASIDGLRGFLALFVFLHHSAYWFNYSHVNSWVGTSSTLYHNFGQTSISLFFMLSGFLFTHKLLESRTKEIDWLKLFCSRFLRLTPLYVAVVAIMLSIIAVRSGFVQFDTTVDLRNDIFSWLFFTIPGHPDINQFSNTHLLVSGVIWTLPYEWYFYLCLPALGLLLGVKSKTNPTIWLIISIACIISFSRWRLDSTLLWGFVGGGFAAFVARTPWLRELHQGRGINWILLAGLIVSYTVFDNGTFYTRLIILSVCMCFIACGANLFGLLDNRAARALSTVSYGVYLTHGLVLYVLFTFVLDTQIGESLSVLQHWLLMFLCTPVIIGLASLSWYWIEWPAIKSTSKLTHFLRSLHSSTATHNANLVASPQEKSHD</sequence>
<evidence type="ECO:0000313" key="3">
    <source>
        <dbReference type="EMBL" id="GGY79832.1"/>
    </source>
</evidence>
<dbReference type="PANTHER" id="PTHR23028:SF53">
    <property type="entry name" value="ACYL_TRANSF_3 DOMAIN-CONTAINING PROTEIN"/>
    <property type="match status" value="1"/>
</dbReference>
<keyword evidence="3" id="KW-0808">Transferase</keyword>
<reference evidence="4" key="1">
    <citation type="journal article" date="2019" name="Int. J. Syst. Evol. Microbiol.">
        <title>The Global Catalogue of Microorganisms (GCM) 10K type strain sequencing project: providing services to taxonomists for standard genome sequencing and annotation.</title>
        <authorList>
            <consortium name="The Broad Institute Genomics Platform"/>
            <consortium name="The Broad Institute Genome Sequencing Center for Infectious Disease"/>
            <person name="Wu L."/>
            <person name="Ma J."/>
        </authorList>
    </citation>
    <scope>NUCLEOTIDE SEQUENCE [LARGE SCALE GENOMIC DNA]</scope>
    <source>
        <strain evidence="4">KCTC 32239</strain>
    </source>
</reference>
<keyword evidence="1" id="KW-1133">Transmembrane helix</keyword>
<dbReference type="GO" id="GO:0016746">
    <property type="term" value="F:acyltransferase activity"/>
    <property type="evidence" value="ECO:0007669"/>
    <property type="project" value="UniProtKB-KW"/>
</dbReference>
<accession>A0ABQ3B9F3</accession>
<protein>
    <submittedName>
        <fullName evidence="3">Acyltransferase</fullName>
    </submittedName>
</protein>
<evidence type="ECO:0000256" key="1">
    <source>
        <dbReference type="SAM" id="Phobius"/>
    </source>
</evidence>
<dbReference type="EMBL" id="BMYZ01000002">
    <property type="protein sequence ID" value="GGY79832.1"/>
    <property type="molecule type" value="Genomic_DNA"/>
</dbReference>
<keyword evidence="3" id="KW-0012">Acyltransferase</keyword>
<feature type="transmembrane region" description="Helical" evidence="1">
    <location>
        <begin position="261"/>
        <end position="277"/>
    </location>
</feature>